<evidence type="ECO:0000313" key="2">
    <source>
        <dbReference type="EMBL" id="KKQ53962.1"/>
    </source>
</evidence>
<gene>
    <name evidence="2" type="ORF">US75_C0045G0002</name>
</gene>
<dbReference type="EMBL" id="LBUE01000045">
    <property type="protein sequence ID" value="KKQ53962.1"/>
    <property type="molecule type" value="Genomic_DNA"/>
</dbReference>
<feature type="region of interest" description="Disordered" evidence="1">
    <location>
        <begin position="44"/>
        <end position="65"/>
    </location>
</feature>
<sequence>RRFGTAVAPSLDRKNLVAAGTVLDLLVLDLDDAGGGEWGQGLVAFDGQRAPGDRPPERGLGRGLDAEGFTLTGLAENQGDVLTDMCRHGVGPRFGCDRGAAAANVTHVDRHQVQGQEFYRSHPF</sequence>
<protein>
    <submittedName>
        <fullName evidence="2">Uncharacterized protein</fullName>
    </submittedName>
</protein>
<feature type="compositionally biased region" description="Basic and acidic residues" evidence="1">
    <location>
        <begin position="51"/>
        <end position="60"/>
    </location>
</feature>
<organism evidence="2 3">
    <name type="scientific">Candidatus Woesebacteria bacterium GW2011_GWC1_38_13</name>
    <dbReference type="NCBI Taxonomy" id="1618583"/>
    <lineage>
        <taxon>Bacteria</taxon>
        <taxon>Candidatus Woeseibacteriota</taxon>
    </lineage>
</organism>
<name>A0A0G0IH54_9BACT</name>
<evidence type="ECO:0000256" key="1">
    <source>
        <dbReference type="SAM" id="MobiDB-lite"/>
    </source>
</evidence>
<feature type="non-terminal residue" evidence="2">
    <location>
        <position position="1"/>
    </location>
</feature>
<dbReference type="Proteomes" id="UP000034096">
    <property type="component" value="Unassembled WGS sequence"/>
</dbReference>
<comment type="caution">
    <text evidence="2">The sequence shown here is derived from an EMBL/GenBank/DDBJ whole genome shotgun (WGS) entry which is preliminary data.</text>
</comment>
<reference evidence="2 3" key="1">
    <citation type="journal article" date="2015" name="Nature">
        <title>rRNA introns, odd ribosomes, and small enigmatic genomes across a large radiation of phyla.</title>
        <authorList>
            <person name="Brown C.T."/>
            <person name="Hug L.A."/>
            <person name="Thomas B.C."/>
            <person name="Sharon I."/>
            <person name="Castelle C.J."/>
            <person name="Singh A."/>
            <person name="Wilkins M.J."/>
            <person name="Williams K.H."/>
            <person name="Banfield J.F."/>
        </authorList>
    </citation>
    <scope>NUCLEOTIDE SEQUENCE [LARGE SCALE GENOMIC DNA]</scope>
</reference>
<dbReference type="AlphaFoldDB" id="A0A0G0IH54"/>
<evidence type="ECO:0000313" key="3">
    <source>
        <dbReference type="Proteomes" id="UP000034096"/>
    </source>
</evidence>
<proteinExistence type="predicted"/>
<accession>A0A0G0IH54</accession>